<name>F8DEP6_HALXS</name>
<dbReference type="AlphaFoldDB" id="F8DEP6"/>
<dbReference type="EMBL" id="CP002842">
    <property type="protein sequence ID" value="AEH39483.1"/>
    <property type="molecule type" value="Genomic_DNA"/>
</dbReference>
<organism evidence="1 2">
    <name type="scientific">Halopiger xanaduensis (strain DSM 18323 / JCM 14033 / SH-6)</name>
    <dbReference type="NCBI Taxonomy" id="797210"/>
    <lineage>
        <taxon>Archaea</taxon>
        <taxon>Methanobacteriati</taxon>
        <taxon>Methanobacteriota</taxon>
        <taxon>Stenosarchaea group</taxon>
        <taxon>Halobacteria</taxon>
        <taxon>Halobacteriales</taxon>
        <taxon>Natrialbaceae</taxon>
        <taxon>Halopiger</taxon>
    </lineage>
</organism>
<accession>F8DEP6</accession>
<sequence length="46" mass="5325">MTMRRFCQGYCGGAVSLENIHRVGPSGEAFCPECYGEWLRWQYYGD</sequence>
<evidence type="ECO:0000313" key="2">
    <source>
        <dbReference type="Proteomes" id="UP000006794"/>
    </source>
</evidence>
<dbReference type="HOGENOM" id="CLU_3178541_0_0_2"/>
<reference evidence="2" key="1">
    <citation type="journal article" date="2012" name="Stand. Genomic Sci.">
        <title>Complete genome sequence of Halopiger xanaduensis type strain (SH-6(T)).</title>
        <authorList>
            <person name="Anderson I."/>
            <person name="Tindall B.J."/>
            <person name="Rohde M."/>
            <person name="Lucas S."/>
            <person name="Han J."/>
            <person name="Lapidus A."/>
            <person name="Cheng J.F."/>
            <person name="Goodwin L."/>
            <person name="Pitluck S."/>
            <person name="Peters L."/>
            <person name="Pati A."/>
            <person name="Mikhailova N."/>
            <person name="Pagani I."/>
            <person name="Teshima H."/>
            <person name="Han C."/>
            <person name="Tapia R."/>
            <person name="Land M."/>
            <person name="Woyke T."/>
            <person name="Klenk H.P."/>
            <person name="Kyrpides N."/>
            <person name="Ivanova N."/>
        </authorList>
    </citation>
    <scope>NUCLEOTIDE SEQUENCE [LARGE SCALE GENOMIC DNA]</scope>
    <source>
        <strain evidence="2">DSM 18323 / JCM 14033 / SH-6</strain>
        <plasmid evidence="2">Plasmid pHALXA03</plasmid>
    </source>
</reference>
<dbReference type="Proteomes" id="UP000006794">
    <property type="component" value="Plasmid pHALXA03"/>
</dbReference>
<gene>
    <name evidence="1" type="ordered locus">Halxa_0243</name>
</gene>
<evidence type="ECO:0000313" key="1">
    <source>
        <dbReference type="EMBL" id="AEH39483.1"/>
    </source>
</evidence>
<proteinExistence type="predicted"/>
<geneLocation type="plasmid" evidence="1 2">
    <name>pHALXA03</name>
</geneLocation>
<keyword evidence="1" id="KW-0614">Plasmid</keyword>
<keyword evidence="2" id="KW-1185">Reference proteome</keyword>
<dbReference type="KEGG" id="hxa:Halxa_0243"/>
<protein>
    <submittedName>
        <fullName evidence="1">Uncharacterized protein</fullName>
    </submittedName>
</protein>